<protein>
    <recommendedName>
        <fullName evidence="4">ABC transporter permease</fullName>
    </recommendedName>
</protein>
<organism evidence="2 3">
    <name type="scientific">Streptosporangium brasiliense</name>
    <dbReference type="NCBI Taxonomy" id="47480"/>
    <lineage>
        <taxon>Bacteria</taxon>
        <taxon>Bacillati</taxon>
        <taxon>Actinomycetota</taxon>
        <taxon>Actinomycetes</taxon>
        <taxon>Streptosporangiales</taxon>
        <taxon>Streptosporangiaceae</taxon>
        <taxon>Streptosporangium</taxon>
    </lineage>
</organism>
<reference evidence="2 3" key="1">
    <citation type="submission" date="2023-07" db="EMBL/GenBank/DDBJ databases">
        <title>Sequencing the genomes of 1000 actinobacteria strains.</title>
        <authorList>
            <person name="Klenk H.-P."/>
        </authorList>
    </citation>
    <scope>NUCLEOTIDE SEQUENCE [LARGE SCALE GENOMIC DNA]</scope>
    <source>
        <strain evidence="2 3">DSM 44109</strain>
    </source>
</reference>
<keyword evidence="1" id="KW-1133">Transmembrane helix</keyword>
<dbReference type="EMBL" id="JAUSRB010000002">
    <property type="protein sequence ID" value="MDP9868575.1"/>
    <property type="molecule type" value="Genomic_DNA"/>
</dbReference>
<dbReference type="Proteomes" id="UP001230426">
    <property type="component" value="Unassembled WGS sequence"/>
</dbReference>
<keyword evidence="1" id="KW-0812">Transmembrane</keyword>
<feature type="transmembrane region" description="Helical" evidence="1">
    <location>
        <begin position="36"/>
        <end position="57"/>
    </location>
</feature>
<evidence type="ECO:0000256" key="1">
    <source>
        <dbReference type="SAM" id="Phobius"/>
    </source>
</evidence>
<keyword evidence="3" id="KW-1185">Reference proteome</keyword>
<gene>
    <name evidence="2" type="ORF">J2S55_007841</name>
</gene>
<accession>A0ABT9RH49</accession>
<proteinExistence type="predicted"/>
<comment type="caution">
    <text evidence="2">The sequence shown here is derived from an EMBL/GenBank/DDBJ whole genome shotgun (WGS) entry which is preliminary data.</text>
</comment>
<name>A0ABT9RH49_9ACTN</name>
<evidence type="ECO:0000313" key="3">
    <source>
        <dbReference type="Proteomes" id="UP001230426"/>
    </source>
</evidence>
<dbReference type="RefSeq" id="WP_306871588.1">
    <property type="nucleotide sequence ID" value="NZ_JAUSRB010000002.1"/>
</dbReference>
<evidence type="ECO:0000313" key="2">
    <source>
        <dbReference type="EMBL" id="MDP9868575.1"/>
    </source>
</evidence>
<feature type="transmembrane region" description="Helical" evidence="1">
    <location>
        <begin position="6"/>
        <end position="24"/>
    </location>
</feature>
<keyword evidence="1" id="KW-0472">Membrane</keyword>
<feature type="transmembrane region" description="Helical" evidence="1">
    <location>
        <begin position="69"/>
        <end position="89"/>
    </location>
</feature>
<sequence length="98" mass="10455">MDFPLMLAVLFAAAAVAVTARVIAVRGRTFLARHRLLLAVTLLPLQPVLGVGVGVLLITQWDHVDGNGLVFGVIAYLAGLIAFGIVTGVQELRRARRP</sequence>
<evidence type="ECO:0008006" key="4">
    <source>
        <dbReference type="Google" id="ProtNLM"/>
    </source>
</evidence>